<dbReference type="FunCoup" id="A0A6J0BHU1">
    <property type="interactions" value="1407"/>
</dbReference>
<dbReference type="RefSeq" id="XP_015513767.2">
    <property type="nucleotide sequence ID" value="XM_015658281.2"/>
</dbReference>
<reference evidence="3 4" key="1">
    <citation type="submission" date="2025-05" db="UniProtKB">
        <authorList>
            <consortium name="RefSeq"/>
        </authorList>
    </citation>
    <scope>IDENTIFICATION</scope>
    <source>
        <tissue evidence="3 4">Thorax and Abdomen</tissue>
    </source>
</reference>
<feature type="domain" description="Spatacsin C-terminal" evidence="1">
    <location>
        <begin position="1632"/>
        <end position="1757"/>
    </location>
</feature>
<organism evidence="2 3">
    <name type="scientific">Neodiprion lecontei</name>
    <name type="common">Redheaded pine sawfly</name>
    <dbReference type="NCBI Taxonomy" id="441921"/>
    <lineage>
        <taxon>Eukaryota</taxon>
        <taxon>Metazoa</taxon>
        <taxon>Ecdysozoa</taxon>
        <taxon>Arthropoda</taxon>
        <taxon>Hexapoda</taxon>
        <taxon>Insecta</taxon>
        <taxon>Pterygota</taxon>
        <taxon>Neoptera</taxon>
        <taxon>Endopterygota</taxon>
        <taxon>Hymenoptera</taxon>
        <taxon>Tenthredinoidea</taxon>
        <taxon>Diprionidae</taxon>
        <taxon>Diprioninae</taxon>
        <taxon>Neodiprion</taxon>
    </lineage>
</organism>
<dbReference type="KEGG" id="nlo:107219922"/>
<dbReference type="PANTHER" id="PTHR13650">
    <property type="entry name" value="SPATACSIN"/>
    <property type="match status" value="1"/>
</dbReference>
<evidence type="ECO:0000313" key="4">
    <source>
        <dbReference type="RefSeq" id="XP_046589793.1"/>
    </source>
</evidence>
<evidence type="ECO:0000259" key="1">
    <source>
        <dbReference type="Pfam" id="PF14649"/>
    </source>
</evidence>
<dbReference type="GO" id="GO:0045202">
    <property type="term" value="C:synapse"/>
    <property type="evidence" value="ECO:0007669"/>
    <property type="project" value="TreeGrafter"/>
</dbReference>
<dbReference type="OrthoDB" id="2018754at2759"/>
<evidence type="ECO:0000313" key="2">
    <source>
        <dbReference type="Proteomes" id="UP000829291"/>
    </source>
</evidence>
<sequence>MDTVGGIPVECLTGELAGVWSGWRILGDREIVREASAKGTHINLAIKCLATRRNCPLTEAEAYFYREVDVWVKELLDKQQVFRATHILKNAGKNPKEYINVICINSRDQKLRDYLVQHLRKIDGLQASELKAWQLFNIMNDYKAKYFVEDDPITNKSIEEIIQMPEDLKIIICTDLYFHTFQGELVEYLSSQIVWDYLLMRNKVDLILFWIDINYGVHQLNPSSKDKELYEALKHLKITDNVIDSTQQSSAASITKEVVLDYLGRYGVFTSNEAVSVKHVLTRLLNNKIVPAKFEKILSQPSCNIQNRNLLSKLNIELYSKSYLEEDHMLDVDKKIQRFTIALERVASSSASIEEFEGCILATIDYISDDAVNYLETNPLVFLSLIFLLYRKKTAQFVESDRAPHRILGDTVMNNEGVQFGSTLMVPRDVVNSILHRFPHFERAILGKTVARDSNMYQLLNGFKNFNASRSFLWRQRTNQMPTFYNEYLVKRYGHKEKLTYINYLKQGRPNMAVRLFVYDQKKFHHDISSKMKCQASTEAHILALRNITLPEITSACVSFIEAIGVDSETLRLHLTVAKRIQDQLEISAGELLESVVYKNASDLKTLSSHLEHCFKQHLKETIEENPCELITAIKDWDLNIKFAQTHKTLLPESFLEYLVQRELCFEFLLVGQIFDYPIDQMLRLVKKLANPSIKGHLLACLDNPNLCSGDSINFADRQLKSRDSRQFLYSKIGLRNCSSGSESPTESGSHAPGNSMESFMCLSHDDLWMAILKCHYSQDPPGSLVQTAHCHGAPFLVVLATCYEPSAIPAYWCSWLVISTNDRSIITDYKDCLDRQIWPADRVLKLLTRLVASGYTKTITKSLQIFMPENPLRLFAEFLTQCVNLGDFESGQEKLHTFKTACSGLVSNMNISWMDSDPSYLKNSYWIILASIKCATIALGYSFSSTVSQMEFIKVLCSSNFSADLPDAPDFGQLFTIMEILKDTEVSLNFTYLSSFDDPNLLEKEIQRCLAQLAQSDNYKVALRLCNALNINCSDVIIAEWRKEFEKTLVEDGQLVTKCWINCSKDFEKYHVSYETAAQFYVEFAEKVVSHKERFEILKLAHEILQGTSVNPNIKHGVEMAMWKSCILADPDTIDFNNAPISLNKLKTELMSGLSELQVCCELTEPGEKLAAEKLLERFLDTGHLGTALRIAKIFNYKHRDLQILMLCLSLAEGEVSPYELTAQQRLLLSTKPKLKNQWQVAYSGKGFPKVSSMSSQSQKLSEDETGDISMEVALEAAKSTPEKLVKIDCIFQLERFTEILSHGIAAGRKVLLCYRLATHLGKSYQNLLTLTDPIAFLEEIVAGECDYKLEVIKDVVAAYNINNHQLAEFLSEKIESSIVRHIEGGHIDQPMTMWGYTLDGNFHIITELCSEPSLLGSKLLHTTTRLLGRFHGENRDASTLRVIVELLIKSHDCFTAACNMEGIASILRKSQQLANSLQNLKQWGLLVRLLTGVGRFTEMNYILQIIKENEQFEFLLTGRGLEKIPGLKTALLDFLKRNCPDNEDLFKLVAHHFCLYSEIASIWEQEAKEAIKKVLINARIECSNEGNLNPGDIRLRKNDITEKQLHLAMINYTHATEYYLQDQRKYESPLFDIKRRLYSGFQTHQQDSKLSLAYQCCHLAELVALQISFLNSVHQNQQVLCVLNLGSADIDRMICNDLNFSQANILIRAYNHPVDWGSVLYAQCITRTNAKYLKDFMTINELTTAIVKDSVKRYQLEKHITKETVENMQQLISRLKDVKCKYTLASQLGFKNVIETILGDAAVSAYLKDTVWRKGYTSTAFE</sequence>
<dbReference type="Proteomes" id="UP000829291">
    <property type="component" value="Chromosome 3"/>
</dbReference>
<name>A0A6J0BHU1_NEOLC</name>
<dbReference type="GO" id="GO:0030425">
    <property type="term" value="C:dendrite"/>
    <property type="evidence" value="ECO:0007669"/>
    <property type="project" value="TreeGrafter"/>
</dbReference>
<gene>
    <name evidence="3 4" type="primary">LOC107219922</name>
</gene>
<protein>
    <submittedName>
        <fullName evidence="3 4">Spatacsin isoform X1</fullName>
    </submittedName>
</protein>
<dbReference type="GO" id="GO:0007409">
    <property type="term" value="P:axonogenesis"/>
    <property type="evidence" value="ECO:0007669"/>
    <property type="project" value="TreeGrafter"/>
</dbReference>
<dbReference type="GO" id="GO:0005737">
    <property type="term" value="C:cytoplasm"/>
    <property type="evidence" value="ECO:0007669"/>
    <property type="project" value="TreeGrafter"/>
</dbReference>
<dbReference type="InParanoid" id="A0A6J0BHU1"/>
<dbReference type="Pfam" id="PF14649">
    <property type="entry name" value="Spatacsin_C"/>
    <property type="match status" value="2"/>
</dbReference>
<dbReference type="PANTHER" id="PTHR13650:SF0">
    <property type="entry name" value="SPATACSIN"/>
    <property type="match status" value="1"/>
</dbReference>
<feature type="domain" description="Spatacsin C-terminal" evidence="1">
    <location>
        <begin position="1416"/>
        <end position="1626"/>
    </location>
</feature>
<dbReference type="GO" id="GO:0007268">
    <property type="term" value="P:chemical synaptic transmission"/>
    <property type="evidence" value="ECO:0007669"/>
    <property type="project" value="TreeGrafter"/>
</dbReference>
<accession>A0A6J0BHU1</accession>
<proteinExistence type="predicted"/>
<dbReference type="GO" id="GO:0030424">
    <property type="term" value="C:axon"/>
    <property type="evidence" value="ECO:0007669"/>
    <property type="project" value="TreeGrafter"/>
</dbReference>
<dbReference type="InterPro" id="IPR028107">
    <property type="entry name" value="Spatacsin_C_dom"/>
</dbReference>
<keyword evidence="2" id="KW-1185">Reference proteome</keyword>
<dbReference type="GO" id="GO:0048489">
    <property type="term" value="P:synaptic vesicle transport"/>
    <property type="evidence" value="ECO:0007669"/>
    <property type="project" value="TreeGrafter"/>
</dbReference>
<dbReference type="GeneID" id="107219922"/>
<dbReference type="GO" id="GO:0008088">
    <property type="term" value="P:axo-dendritic transport"/>
    <property type="evidence" value="ECO:0007669"/>
    <property type="project" value="TreeGrafter"/>
</dbReference>
<dbReference type="RefSeq" id="XP_046589793.1">
    <property type="nucleotide sequence ID" value="XM_046733837.1"/>
</dbReference>
<evidence type="ECO:0000313" key="3">
    <source>
        <dbReference type="RefSeq" id="XP_015513767.2"/>
    </source>
</evidence>
<dbReference type="InterPro" id="IPR028103">
    <property type="entry name" value="Spatacsin"/>
</dbReference>